<comment type="caution">
    <text evidence="1">The sequence shown here is derived from an EMBL/GenBank/DDBJ whole genome shotgun (WGS) entry which is preliminary data.</text>
</comment>
<accession>A0ACB7ZK98</accession>
<keyword evidence="2" id="KW-1185">Reference proteome</keyword>
<proteinExistence type="predicted"/>
<gene>
    <name evidence="1" type="ORF">Vadar_019695</name>
</gene>
<protein>
    <submittedName>
        <fullName evidence="1">Uncharacterized protein</fullName>
    </submittedName>
</protein>
<reference evidence="1 2" key="1">
    <citation type="journal article" date="2021" name="Hortic Res">
        <title>High-quality reference genome and annotation aids understanding of berry development for evergreen blueberry (Vaccinium darrowii).</title>
        <authorList>
            <person name="Yu J."/>
            <person name="Hulse-Kemp A.M."/>
            <person name="Babiker E."/>
            <person name="Staton M."/>
        </authorList>
    </citation>
    <scope>NUCLEOTIDE SEQUENCE [LARGE SCALE GENOMIC DNA]</scope>
    <source>
        <strain evidence="2">cv. NJ 8807/NJ 8810</strain>
        <tissue evidence="1">Young leaf</tissue>
    </source>
</reference>
<organism evidence="1 2">
    <name type="scientific">Vaccinium darrowii</name>
    <dbReference type="NCBI Taxonomy" id="229202"/>
    <lineage>
        <taxon>Eukaryota</taxon>
        <taxon>Viridiplantae</taxon>
        <taxon>Streptophyta</taxon>
        <taxon>Embryophyta</taxon>
        <taxon>Tracheophyta</taxon>
        <taxon>Spermatophyta</taxon>
        <taxon>Magnoliopsida</taxon>
        <taxon>eudicotyledons</taxon>
        <taxon>Gunneridae</taxon>
        <taxon>Pentapetalae</taxon>
        <taxon>asterids</taxon>
        <taxon>Ericales</taxon>
        <taxon>Ericaceae</taxon>
        <taxon>Vaccinioideae</taxon>
        <taxon>Vaccinieae</taxon>
        <taxon>Vaccinium</taxon>
    </lineage>
</organism>
<dbReference type="EMBL" id="CM037159">
    <property type="protein sequence ID" value="KAH7866383.1"/>
    <property type="molecule type" value="Genomic_DNA"/>
</dbReference>
<name>A0ACB7ZK98_9ERIC</name>
<sequence length="143" mass="16329">MEESMELDVVETLNNDVEGLKAPSNEMSFETMDEARKYYEDYGRQKGFWIRTRTSSKGRNRSSAVSSMLFVCAREGKHVARTKNDVVVEGNDEREEGENIFDAKARMAFLDVNSCLFGTEKETVKIPLMTPCKLMKLSPQLEE</sequence>
<dbReference type="Proteomes" id="UP000828048">
    <property type="component" value="Chromosome 9"/>
</dbReference>
<evidence type="ECO:0000313" key="1">
    <source>
        <dbReference type="EMBL" id="KAH7866383.1"/>
    </source>
</evidence>
<evidence type="ECO:0000313" key="2">
    <source>
        <dbReference type="Proteomes" id="UP000828048"/>
    </source>
</evidence>